<dbReference type="SUPFAM" id="SSF52540">
    <property type="entry name" value="P-loop containing nucleoside triphosphate hydrolases"/>
    <property type="match status" value="1"/>
</dbReference>
<dbReference type="GO" id="GO:0005886">
    <property type="term" value="C:plasma membrane"/>
    <property type="evidence" value="ECO:0007669"/>
    <property type="project" value="UniProtKB-SubCell"/>
</dbReference>
<dbReference type="eggNOG" id="COG1132">
    <property type="taxonomic scope" value="Bacteria"/>
</dbReference>
<dbReference type="InterPro" id="IPR027417">
    <property type="entry name" value="P-loop_NTPase"/>
</dbReference>
<reference evidence="9 10" key="1">
    <citation type="submission" date="2017-06" db="EMBL/GenBank/DDBJ databases">
        <authorList>
            <consortium name="Pathogen Informatics"/>
        </authorList>
    </citation>
    <scope>NUCLEOTIDE SEQUENCE [LARGE SCALE GENOMIC DNA]</scope>
    <source>
        <strain evidence="9 10">NCTC11865</strain>
    </source>
</reference>
<dbReference type="InterPro" id="IPR003439">
    <property type="entry name" value="ABC_transporter-like_ATP-bd"/>
</dbReference>
<dbReference type="Gene3D" id="3.40.50.300">
    <property type="entry name" value="P-loop containing nucleotide triphosphate hydrolases"/>
    <property type="match status" value="1"/>
</dbReference>
<keyword evidence="9" id="KW-0378">Hydrolase</keyword>
<keyword evidence="3 6" id="KW-1133">Transmembrane helix</keyword>
<evidence type="ECO:0000256" key="6">
    <source>
        <dbReference type="SAM" id="Phobius"/>
    </source>
</evidence>
<dbReference type="GO" id="GO:0005524">
    <property type="term" value="F:ATP binding"/>
    <property type="evidence" value="ECO:0007669"/>
    <property type="project" value="UniProtKB-KW"/>
</dbReference>
<dbReference type="Proteomes" id="UP000215332">
    <property type="component" value="Chromosome 1"/>
</dbReference>
<dbReference type="PROSITE" id="PS50893">
    <property type="entry name" value="ABC_TRANSPORTER_2"/>
    <property type="match status" value="1"/>
</dbReference>
<evidence type="ECO:0000256" key="2">
    <source>
        <dbReference type="ARBA" id="ARBA00022692"/>
    </source>
</evidence>
<name>A0A239WAK0_9ACTN</name>
<dbReference type="EC" id="3.6.3.-" evidence="9"/>
<feature type="transmembrane region" description="Helical" evidence="6">
    <location>
        <begin position="84"/>
        <end position="105"/>
    </location>
</feature>
<gene>
    <name evidence="9" type="primary">yheI</name>
    <name evidence="9" type="ORF">SAMEA4412665_00460</name>
</gene>
<dbReference type="GO" id="GO:0034040">
    <property type="term" value="F:ATPase-coupled lipid transmembrane transporter activity"/>
    <property type="evidence" value="ECO:0007669"/>
    <property type="project" value="TreeGrafter"/>
</dbReference>
<dbReference type="KEGG" id="cgrn:4412665_00460"/>
<feature type="domain" description="ABC transporter" evidence="7">
    <location>
        <begin position="402"/>
        <end position="626"/>
    </location>
</feature>
<evidence type="ECO:0000313" key="9">
    <source>
        <dbReference type="EMBL" id="SNV30684.1"/>
    </source>
</evidence>
<dbReference type="GO" id="GO:0016887">
    <property type="term" value="F:ATP hydrolysis activity"/>
    <property type="evidence" value="ECO:0007669"/>
    <property type="project" value="InterPro"/>
</dbReference>
<dbReference type="Gene3D" id="1.20.1560.10">
    <property type="entry name" value="ABC transporter type 1, transmembrane domain"/>
    <property type="match status" value="1"/>
</dbReference>
<feature type="transmembrane region" description="Helical" evidence="6">
    <location>
        <begin position="192"/>
        <end position="213"/>
    </location>
</feature>
<feature type="region of interest" description="Disordered" evidence="5">
    <location>
        <begin position="355"/>
        <end position="405"/>
    </location>
</feature>
<protein>
    <submittedName>
        <fullName evidence="9">Probable multidrug resistance ABC transporter ATP-binding/permease protein YheI</fullName>
        <ecNumber evidence="9">3.6.3.-</ecNumber>
    </submittedName>
</protein>
<sequence length="626" mass="65952">MIRSPHRSWHPRVRWLPRIPGQTPPAIDDPLIDTSQTHDGRALIRRMAHDGRHWLRPGSIASALVSLVNIGVPMVLGRAIDDGVVAGDATALAGWLALVALAYVVRAAAQTARMQTNVGAAVSEHDLRVQALERIIAPEGIGGPPRLPGDLLAVLVTDVRTVSRSFIALTSIPGNVVTLFGSLIAMALINGWLVLATVCAIPLLILLSVKGVAPVKRSTRRERRAEAAVAGAAADLTSGLRVIQGLSASRRATARFRVASREGLAATLRTRRVKGVYTGTVNASVGVFITVLTVLAGWLTLDGRISVGSLVTVVGLAQTLGPPLRALGVDTATMLANAHASGDRFCELHDSPVAWQVHPDDEHPTSTDRPDGSSRIDESPGGQGGEGPRSHPTYPDCTCSGDRPGRTPVHLHVQVEDPSLQLDVPPGAHLGIVAPQQVCDALAQAIVHGSHTLLNGVPASQLGPARKRALVLVAPRSPELFDDTVQANIMLGSTRDDMLDAVVRAAALDTTIAELPHGLQTGVGEGGRHVSGGQRQRLALARALIHAPDGLVLIDPTTSIDAATTAAIAERMGELRAGRTTLIATTSPALLDRMDEVVLFDDAGHLVARAPHRELLGHDGYREMLS</sequence>
<keyword evidence="2 6" id="KW-0812">Transmembrane</keyword>
<organism evidence="9 10">
    <name type="scientific">Cutibacterium granulosum</name>
    <dbReference type="NCBI Taxonomy" id="33011"/>
    <lineage>
        <taxon>Bacteria</taxon>
        <taxon>Bacillati</taxon>
        <taxon>Actinomycetota</taxon>
        <taxon>Actinomycetes</taxon>
        <taxon>Propionibacteriales</taxon>
        <taxon>Propionibacteriaceae</taxon>
        <taxon>Cutibacterium</taxon>
    </lineage>
</organism>
<evidence type="ECO:0000259" key="8">
    <source>
        <dbReference type="PROSITE" id="PS50929"/>
    </source>
</evidence>
<feature type="transmembrane region" description="Helical" evidence="6">
    <location>
        <begin position="276"/>
        <end position="299"/>
    </location>
</feature>
<dbReference type="GO" id="GO:0140359">
    <property type="term" value="F:ABC-type transporter activity"/>
    <property type="evidence" value="ECO:0007669"/>
    <property type="project" value="InterPro"/>
</dbReference>
<dbReference type="Pfam" id="PF00664">
    <property type="entry name" value="ABC_membrane"/>
    <property type="match status" value="1"/>
</dbReference>
<keyword evidence="4 6" id="KW-0472">Membrane</keyword>
<dbReference type="AlphaFoldDB" id="A0A239WAK0"/>
<dbReference type="SUPFAM" id="SSF90123">
    <property type="entry name" value="ABC transporter transmembrane region"/>
    <property type="match status" value="1"/>
</dbReference>
<dbReference type="CDD" id="cd07346">
    <property type="entry name" value="ABC_6TM_exporters"/>
    <property type="match status" value="1"/>
</dbReference>
<evidence type="ECO:0000256" key="1">
    <source>
        <dbReference type="ARBA" id="ARBA00004651"/>
    </source>
</evidence>
<feature type="domain" description="ABC transmembrane type-1" evidence="8">
    <location>
        <begin position="58"/>
        <end position="336"/>
    </location>
</feature>
<proteinExistence type="predicted"/>
<dbReference type="InterPro" id="IPR017871">
    <property type="entry name" value="ABC_transporter-like_CS"/>
</dbReference>
<keyword evidence="9" id="KW-0547">Nucleotide-binding</keyword>
<feature type="transmembrane region" description="Helical" evidence="6">
    <location>
        <begin position="166"/>
        <end position="186"/>
    </location>
</feature>
<feature type="transmembrane region" description="Helical" evidence="6">
    <location>
        <begin position="54"/>
        <end position="72"/>
    </location>
</feature>
<feature type="compositionally biased region" description="Basic and acidic residues" evidence="5">
    <location>
        <begin position="358"/>
        <end position="378"/>
    </location>
</feature>
<dbReference type="PROSITE" id="PS50929">
    <property type="entry name" value="ABC_TM1F"/>
    <property type="match status" value="1"/>
</dbReference>
<accession>A0A239WAK0</accession>
<evidence type="ECO:0000313" key="10">
    <source>
        <dbReference type="Proteomes" id="UP000215332"/>
    </source>
</evidence>
<dbReference type="InterPro" id="IPR039421">
    <property type="entry name" value="Type_1_exporter"/>
</dbReference>
<comment type="subcellular location">
    <subcellularLocation>
        <location evidence="1">Cell membrane</location>
        <topology evidence="1">Multi-pass membrane protein</topology>
    </subcellularLocation>
</comment>
<evidence type="ECO:0000259" key="7">
    <source>
        <dbReference type="PROSITE" id="PS50893"/>
    </source>
</evidence>
<dbReference type="PANTHER" id="PTHR24221:SF654">
    <property type="entry name" value="ATP-BINDING CASSETTE SUB-FAMILY B MEMBER 6"/>
    <property type="match status" value="1"/>
</dbReference>
<dbReference type="EMBL" id="LT906441">
    <property type="protein sequence ID" value="SNV30684.1"/>
    <property type="molecule type" value="Genomic_DNA"/>
</dbReference>
<dbReference type="InterPro" id="IPR036640">
    <property type="entry name" value="ABC1_TM_sf"/>
</dbReference>
<dbReference type="InterPro" id="IPR011527">
    <property type="entry name" value="ABC1_TM_dom"/>
</dbReference>
<evidence type="ECO:0000256" key="5">
    <source>
        <dbReference type="SAM" id="MobiDB-lite"/>
    </source>
</evidence>
<dbReference type="PANTHER" id="PTHR24221">
    <property type="entry name" value="ATP-BINDING CASSETTE SUB-FAMILY B"/>
    <property type="match status" value="1"/>
</dbReference>
<dbReference type="PROSITE" id="PS00211">
    <property type="entry name" value="ABC_TRANSPORTER_1"/>
    <property type="match status" value="1"/>
</dbReference>
<evidence type="ECO:0000256" key="3">
    <source>
        <dbReference type="ARBA" id="ARBA00022989"/>
    </source>
</evidence>
<evidence type="ECO:0000256" key="4">
    <source>
        <dbReference type="ARBA" id="ARBA00023136"/>
    </source>
</evidence>
<keyword evidence="9" id="KW-0067">ATP-binding</keyword>